<dbReference type="PaxDb" id="121845-A0A3Q0ISQ2"/>
<evidence type="ECO:0000256" key="3">
    <source>
        <dbReference type="ARBA" id="ARBA00022679"/>
    </source>
</evidence>
<dbReference type="Proteomes" id="UP000079169">
    <property type="component" value="Unplaced"/>
</dbReference>
<dbReference type="GeneID" id="113467370"/>
<gene>
    <name evidence="5" type="primary">LOC113467370</name>
</gene>
<keyword evidence="3" id="KW-0808">Transferase</keyword>
<dbReference type="PANTHER" id="PTHR48043">
    <property type="entry name" value="EG:EG0003.4 PROTEIN-RELATED"/>
    <property type="match status" value="1"/>
</dbReference>
<dbReference type="Pfam" id="PF00201">
    <property type="entry name" value="UDPGT"/>
    <property type="match status" value="1"/>
</dbReference>
<evidence type="ECO:0000256" key="2">
    <source>
        <dbReference type="ARBA" id="ARBA00022676"/>
    </source>
</evidence>
<reference evidence="5" key="1">
    <citation type="submission" date="2025-08" db="UniProtKB">
        <authorList>
            <consortium name="RefSeq"/>
        </authorList>
    </citation>
    <scope>IDENTIFICATION</scope>
</reference>
<dbReference type="RefSeq" id="XP_026679301.1">
    <property type="nucleotide sequence ID" value="XM_026823500.1"/>
</dbReference>
<dbReference type="PANTHER" id="PTHR48043:SF159">
    <property type="entry name" value="EG:EG0003.4 PROTEIN-RELATED"/>
    <property type="match status" value="1"/>
</dbReference>
<dbReference type="STRING" id="121845.A0A3Q0ISQ2"/>
<organism evidence="4 5">
    <name type="scientific">Diaphorina citri</name>
    <name type="common">Asian citrus psyllid</name>
    <dbReference type="NCBI Taxonomy" id="121845"/>
    <lineage>
        <taxon>Eukaryota</taxon>
        <taxon>Metazoa</taxon>
        <taxon>Ecdysozoa</taxon>
        <taxon>Arthropoda</taxon>
        <taxon>Hexapoda</taxon>
        <taxon>Insecta</taxon>
        <taxon>Pterygota</taxon>
        <taxon>Neoptera</taxon>
        <taxon>Paraneoptera</taxon>
        <taxon>Hemiptera</taxon>
        <taxon>Sternorrhyncha</taxon>
        <taxon>Psylloidea</taxon>
        <taxon>Psyllidae</taxon>
        <taxon>Diaphorininae</taxon>
        <taxon>Diaphorina</taxon>
    </lineage>
</organism>
<evidence type="ECO:0000313" key="4">
    <source>
        <dbReference type="Proteomes" id="UP000079169"/>
    </source>
</evidence>
<dbReference type="AlphaFoldDB" id="A0A3Q0ISQ2"/>
<comment type="similarity">
    <text evidence="1">Belongs to the UDP-glycosyltransferase family.</text>
</comment>
<accession>A0A3Q0ISQ2</accession>
<name>A0A3Q0ISQ2_DIACI</name>
<dbReference type="GO" id="GO:0008194">
    <property type="term" value="F:UDP-glycosyltransferase activity"/>
    <property type="evidence" value="ECO:0007669"/>
    <property type="project" value="InterPro"/>
</dbReference>
<dbReference type="InterPro" id="IPR002213">
    <property type="entry name" value="UDP_glucos_trans"/>
</dbReference>
<keyword evidence="2" id="KW-0328">Glycosyltransferase</keyword>
<proteinExistence type="inferred from homology"/>
<keyword evidence="4" id="KW-1185">Reference proteome</keyword>
<evidence type="ECO:0000256" key="1">
    <source>
        <dbReference type="ARBA" id="ARBA00009995"/>
    </source>
</evidence>
<protein>
    <submittedName>
        <fullName evidence="5">UDP-glucuronosyltransferase 2B17-like</fullName>
    </submittedName>
</protein>
<evidence type="ECO:0000313" key="5">
    <source>
        <dbReference type="RefSeq" id="XP_026679301.1"/>
    </source>
</evidence>
<sequence>MYHPCLVPASTTQMNFWGRLDSLWFAVTDLFLTNLFYYPKQVALMDKYFKYPGYQSRPPMVDMLRNISMTFLEHDISIGVPQALTPNMLFTGGMHIKHAKPLPPDLDKYMSDAPHGVIFFSFGTNVRFANMPPYVLNAFVESFSKIKQKILWKTDVEVEVPPNVLVRNWFPQADILGEFCSLISFKCA</sequence>
<dbReference type="InterPro" id="IPR050271">
    <property type="entry name" value="UDP-glycosyltransferase"/>
</dbReference>
<dbReference type="Gene3D" id="3.40.50.2000">
    <property type="entry name" value="Glycogen Phosphorylase B"/>
    <property type="match status" value="1"/>
</dbReference>
<dbReference type="KEGG" id="dci:113467370"/>
<dbReference type="SUPFAM" id="SSF53756">
    <property type="entry name" value="UDP-Glycosyltransferase/glycogen phosphorylase"/>
    <property type="match status" value="1"/>
</dbReference>